<evidence type="ECO:0000313" key="1">
    <source>
        <dbReference type="EMBL" id="MFC4376279.1"/>
    </source>
</evidence>
<gene>
    <name evidence="1" type="ORF">ACFO5K_19460</name>
</gene>
<accession>A0ABV8VL53</accession>
<organism evidence="1 2">
    <name type="scientific">Nocardia halotolerans</name>
    <dbReference type="NCBI Taxonomy" id="1755878"/>
    <lineage>
        <taxon>Bacteria</taxon>
        <taxon>Bacillati</taxon>
        <taxon>Actinomycetota</taxon>
        <taxon>Actinomycetes</taxon>
        <taxon>Mycobacteriales</taxon>
        <taxon>Nocardiaceae</taxon>
        <taxon>Nocardia</taxon>
    </lineage>
</organism>
<comment type="caution">
    <text evidence="1">The sequence shown here is derived from an EMBL/GenBank/DDBJ whole genome shotgun (WGS) entry which is preliminary data.</text>
</comment>
<dbReference type="RefSeq" id="WP_378564727.1">
    <property type="nucleotide sequence ID" value="NZ_JBHSDL010000025.1"/>
</dbReference>
<name>A0ABV8VL53_9NOCA</name>
<sequence length="62" mass="6571">MGAYTPIVFTANIRYAATTPFQIDQTVGTRYGCQVAVAICLGAVGTFRSSSQLSEGEARARP</sequence>
<keyword evidence="2" id="KW-1185">Reference proteome</keyword>
<reference evidence="2" key="1">
    <citation type="journal article" date="2019" name="Int. J. Syst. Evol. Microbiol.">
        <title>The Global Catalogue of Microorganisms (GCM) 10K type strain sequencing project: providing services to taxonomists for standard genome sequencing and annotation.</title>
        <authorList>
            <consortium name="The Broad Institute Genomics Platform"/>
            <consortium name="The Broad Institute Genome Sequencing Center for Infectious Disease"/>
            <person name="Wu L."/>
            <person name="Ma J."/>
        </authorList>
    </citation>
    <scope>NUCLEOTIDE SEQUENCE [LARGE SCALE GENOMIC DNA]</scope>
    <source>
        <strain evidence="2">IBRC-M 10490</strain>
    </source>
</reference>
<protein>
    <submittedName>
        <fullName evidence="1">Uncharacterized protein</fullName>
    </submittedName>
</protein>
<evidence type="ECO:0000313" key="2">
    <source>
        <dbReference type="Proteomes" id="UP001595844"/>
    </source>
</evidence>
<dbReference type="EMBL" id="JBHSDL010000025">
    <property type="protein sequence ID" value="MFC4376279.1"/>
    <property type="molecule type" value="Genomic_DNA"/>
</dbReference>
<dbReference type="Proteomes" id="UP001595844">
    <property type="component" value="Unassembled WGS sequence"/>
</dbReference>
<proteinExistence type="predicted"/>